<feature type="chain" id="PRO_5045658978" evidence="1">
    <location>
        <begin position="28"/>
        <end position="119"/>
    </location>
</feature>
<reference evidence="2 3" key="1">
    <citation type="submission" date="2021-01" db="EMBL/GenBank/DDBJ databases">
        <title>Genome seq and assembly of Devosia sp. G19.</title>
        <authorList>
            <person name="Chhetri G."/>
        </authorList>
    </citation>
    <scope>NUCLEOTIDE SEQUENCE [LARGE SCALE GENOMIC DNA]</scope>
    <source>
        <strain evidence="2 3">G19</strain>
    </source>
</reference>
<dbReference type="EMBL" id="CP068047">
    <property type="protein sequence ID" value="QQR35787.1"/>
    <property type="molecule type" value="Genomic_DNA"/>
</dbReference>
<name>A0ABX7BYY0_9HYPH</name>
<accession>A0ABX7BYY0</accession>
<sequence>MAHHLVMFRPIAITAAMLVLTTAPAFAQFPPPGVYQCVDMNGAAFGTLTLMVAGDYDFTSSATVGGSGQVASSGNSVHALTGPLADIDLNGSFTTDDQGEASFMFSTTLGSVLCALPAR</sequence>
<proteinExistence type="predicted"/>
<dbReference type="RefSeq" id="WP_201656096.1">
    <property type="nucleotide sequence ID" value="NZ_CP068047.1"/>
</dbReference>
<feature type="signal peptide" evidence="1">
    <location>
        <begin position="1"/>
        <end position="27"/>
    </location>
</feature>
<evidence type="ECO:0000256" key="1">
    <source>
        <dbReference type="SAM" id="SignalP"/>
    </source>
</evidence>
<gene>
    <name evidence="2" type="ORF">JI749_15780</name>
</gene>
<keyword evidence="1" id="KW-0732">Signal</keyword>
<keyword evidence="3" id="KW-1185">Reference proteome</keyword>
<evidence type="ECO:0000313" key="2">
    <source>
        <dbReference type="EMBL" id="QQR35787.1"/>
    </source>
</evidence>
<organism evidence="2 3">
    <name type="scientific">Devosia oryziradicis</name>
    <dbReference type="NCBI Taxonomy" id="2801335"/>
    <lineage>
        <taxon>Bacteria</taxon>
        <taxon>Pseudomonadati</taxon>
        <taxon>Pseudomonadota</taxon>
        <taxon>Alphaproteobacteria</taxon>
        <taxon>Hyphomicrobiales</taxon>
        <taxon>Devosiaceae</taxon>
        <taxon>Devosia</taxon>
    </lineage>
</organism>
<evidence type="ECO:0000313" key="3">
    <source>
        <dbReference type="Proteomes" id="UP000595460"/>
    </source>
</evidence>
<protein>
    <submittedName>
        <fullName evidence="2">Uncharacterized protein</fullName>
    </submittedName>
</protein>
<dbReference type="Proteomes" id="UP000595460">
    <property type="component" value="Chromosome"/>
</dbReference>